<keyword evidence="3" id="KW-1185">Reference proteome</keyword>
<feature type="region of interest" description="Disordered" evidence="1">
    <location>
        <begin position="49"/>
        <end position="85"/>
    </location>
</feature>
<evidence type="ECO:0000256" key="1">
    <source>
        <dbReference type="SAM" id="MobiDB-lite"/>
    </source>
</evidence>
<feature type="non-terminal residue" evidence="2">
    <location>
        <position position="1"/>
    </location>
</feature>
<feature type="region of interest" description="Disordered" evidence="1">
    <location>
        <begin position="142"/>
        <end position="191"/>
    </location>
</feature>
<gene>
    <name evidence="2" type="ORF">CSUI_008054</name>
</gene>
<proteinExistence type="predicted"/>
<evidence type="ECO:0000313" key="2">
    <source>
        <dbReference type="EMBL" id="PHJ18121.1"/>
    </source>
</evidence>
<protein>
    <submittedName>
        <fullName evidence="2">Uncharacterized protein</fullName>
    </submittedName>
</protein>
<evidence type="ECO:0000313" key="3">
    <source>
        <dbReference type="Proteomes" id="UP000221165"/>
    </source>
</evidence>
<dbReference type="VEuPathDB" id="ToxoDB:CSUI_008054"/>
<reference evidence="2 3" key="1">
    <citation type="journal article" date="2017" name="Int. J. Parasitol.">
        <title>The genome of the protozoan parasite Cystoisospora suis and a reverse vaccinology approach to identify vaccine candidates.</title>
        <authorList>
            <person name="Palmieri N."/>
            <person name="Shrestha A."/>
            <person name="Ruttkowski B."/>
            <person name="Beck T."/>
            <person name="Vogl C."/>
            <person name="Tomley F."/>
            <person name="Blake D.P."/>
            <person name="Joachim A."/>
        </authorList>
    </citation>
    <scope>NUCLEOTIDE SEQUENCE [LARGE SCALE GENOMIC DNA]</scope>
    <source>
        <strain evidence="2 3">Wien I</strain>
    </source>
</reference>
<feature type="non-terminal residue" evidence="2">
    <location>
        <position position="380"/>
    </location>
</feature>
<dbReference type="RefSeq" id="XP_067919831.1">
    <property type="nucleotide sequence ID" value="XM_068068193.1"/>
</dbReference>
<comment type="caution">
    <text evidence="2">The sequence shown here is derived from an EMBL/GenBank/DDBJ whole genome shotgun (WGS) entry which is preliminary data.</text>
</comment>
<sequence length="380" mass="40775">LAAPHTHKKTKVRLGARNISARVKSGGDQRKRSRFLIASQNPAIREALQRRGGETGSCLPRELRGARRRGQRDAGLRRRRPSEVLSEREDRVLFSAPAGSPPRDQAAYHGLSLANVAKQGLAVASGIMPSFAAGGHPLSYGPASRALSPASPKNAALCQSNSPAHQPNGVAAQSPARRSVNGNPVEVPHSVGAPWDIERKEGEVEVLTQVAGFTAPQRPTTCGAVDGCRVASNGSSVYGPGSPGSTSTIARAGTTQELRSYPSGQQAYAFPAAVAPQPQANDQFARYYVFDWDNTLCPTDWLCELYGRNGMNLYLSKKPCQALQSPALKPKLDLLQNTVRKLLLKCRDKGEIAIMSNATTVGLIKTLRLLPVIHRTVNEL</sequence>
<dbReference type="AlphaFoldDB" id="A0A2C6JR40"/>
<dbReference type="EMBL" id="MIGC01004396">
    <property type="protein sequence ID" value="PHJ18121.1"/>
    <property type="molecule type" value="Genomic_DNA"/>
</dbReference>
<dbReference type="OrthoDB" id="166018at2759"/>
<feature type="compositionally biased region" description="Basic and acidic residues" evidence="1">
    <location>
        <begin position="61"/>
        <end position="85"/>
    </location>
</feature>
<organism evidence="2 3">
    <name type="scientific">Cystoisospora suis</name>
    <dbReference type="NCBI Taxonomy" id="483139"/>
    <lineage>
        <taxon>Eukaryota</taxon>
        <taxon>Sar</taxon>
        <taxon>Alveolata</taxon>
        <taxon>Apicomplexa</taxon>
        <taxon>Conoidasida</taxon>
        <taxon>Coccidia</taxon>
        <taxon>Eucoccidiorida</taxon>
        <taxon>Eimeriorina</taxon>
        <taxon>Sarcocystidae</taxon>
        <taxon>Cystoisospora</taxon>
    </lineage>
</organism>
<name>A0A2C6JR40_9APIC</name>
<dbReference type="GeneID" id="94431404"/>
<dbReference type="Proteomes" id="UP000221165">
    <property type="component" value="Unassembled WGS sequence"/>
</dbReference>
<accession>A0A2C6JR40</accession>